<dbReference type="Proteomes" id="UP000765509">
    <property type="component" value="Unassembled WGS sequence"/>
</dbReference>
<evidence type="ECO:0000313" key="2">
    <source>
        <dbReference type="Proteomes" id="UP000765509"/>
    </source>
</evidence>
<dbReference type="EMBL" id="AVOT02038346">
    <property type="protein sequence ID" value="MBW0533199.1"/>
    <property type="molecule type" value="Genomic_DNA"/>
</dbReference>
<sequence length="137" mass="16198">MKRKCGAVSPERRYRLSSITVLFTESQQEGGIRNMTQYRKFIGEYEAIITYLKRYQHIQGYINHNQEIFSRLSTSFQESLYKEIIKDRAMGQVLDGGYIIPRLDILKLYIEQDLESKVLIQQEELSKPKLPEKKTIF</sequence>
<comment type="caution">
    <text evidence="1">The sequence shown here is derived from an EMBL/GenBank/DDBJ whole genome shotgun (WGS) entry which is preliminary data.</text>
</comment>
<keyword evidence="2" id="KW-1185">Reference proteome</keyword>
<dbReference type="OrthoDB" id="2961286at2759"/>
<proteinExistence type="predicted"/>
<name>A0A9Q3IBY8_9BASI</name>
<dbReference type="AlphaFoldDB" id="A0A9Q3IBY8"/>
<gene>
    <name evidence="1" type="ORF">O181_072914</name>
</gene>
<protein>
    <submittedName>
        <fullName evidence="1">Uncharacterized protein</fullName>
    </submittedName>
</protein>
<accession>A0A9Q3IBY8</accession>
<organism evidence="1 2">
    <name type="scientific">Austropuccinia psidii MF-1</name>
    <dbReference type="NCBI Taxonomy" id="1389203"/>
    <lineage>
        <taxon>Eukaryota</taxon>
        <taxon>Fungi</taxon>
        <taxon>Dikarya</taxon>
        <taxon>Basidiomycota</taxon>
        <taxon>Pucciniomycotina</taxon>
        <taxon>Pucciniomycetes</taxon>
        <taxon>Pucciniales</taxon>
        <taxon>Sphaerophragmiaceae</taxon>
        <taxon>Austropuccinia</taxon>
    </lineage>
</organism>
<reference evidence="1" key="1">
    <citation type="submission" date="2021-03" db="EMBL/GenBank/DDBJ databases">
        <title>Draft genome sequence of rust myrtle Austropuccinia psidii MF-1, a brazilian biotype.</title>
        <authorList>
            <person name="Quecine M.C."/>
            <person name="Pachon D.M.R."/>
            <person name="Bonatelli M.L."/>
            <person name="Correr F.H."/>
            <person name="Franceschini L.M."/>
            <person name="Leite T.F."/>
            <person name="Margarido G.R.A."/>
            <person name="Almeida C.A."/>
            <person name="Ferrarezi J.A."/>
            <person name="Labate C.A."/>
        </authorList>
    </citation>
    <scope>NUCLEOTIDE SEQUENCE</scope>
    <source>
        <strain evidence="1">MF-1</strain>
    </source>
</reference>
<evidence type="ECO:0000313" key="1">
    <source>
        <dbReference type="EMBL" id="MBW0533199.1"/>
    </source>
</evidence>